<protein>
    <recommendedName>
        <fullName evidence="7">sn-1-specific diacylglycerol lipase ABHD11</fullName>
        <ecNumber evidence="3">3.1.1.116</ecNumber>
    </recommendedName>
    <alternativeName>
        <fullName evidence="4">Alpha/beta hydrolase domain-containing protein 11</fullName>
    </alternativeName>
</protein>
<dbReference type="KEGG" id="fas:105272012"/>
<evidence type="ECO:0000256" key="3">
    <source>
        <dbReference type="ARBA" id="ARBA00026104"/>
    </source>
</evidence>
<dbReference type="InterPro" id="IPR029058">
    <property type="entry name" value="AB_hydrolase_fold"/>
</dbReference>
<evidence type="ECO:0000256" key="9">
    <source>
        <dbReference type="ARBA" id="ARBA00048504"/>
    </source>
</evidence>
<evidence type="ECO:0000256" key="7">
    <source>
        <dbReference type="ARBA" id="ARBA00044064"/>
    </source>
</evidence>
<accession>A0A9R1U8C7</accession>
<dbReference type="EC" id="3.1.1.116" evidence="3"/>
<dbReference type="GO" id="GO:0052689">
    <property type="term" value="F:carboxylic ester hydrolase activity"/>
    <property type="evidence" value="ECO:0007669"/>
    <property type="project" value="TreeGrafter"/>
</dbReference>
<evidence type="ECO:0000259" key="12">
    <source>
        <dbReference type="Pfam" id="PF00561"/>
    </source>
</evidence>
<dbReference type="AlphaFoldDB" id="A0A9R1U8C7"/>
<keyword evidence="2 14" id="KW-0378">Hydrolase</keyword>
<evidence type="ECO:0000313" key="14">
    <source>
        <dbReference type="RefSeq" id="XP_011312179.1"/>
    </source>
</evidence>
<keyword evidence="13" id="KW-1185">Reference proteome</keyword>
<comment type="catalytic activity">
    <reaction evidence="11">
        <text>1-octadecanoyl-2-(5Z,8Z,11Z,14Z-eicosatetraenoyl)-sn-glycerol + H2O = 2-(5Z,8Z,11Z,14Z-eicosatetraenoyl)-glycerol + octadecanoate + H(+)</text>
        <dbReference type="Rhea" id="RHEA:38507"/>
        <dbReference type="ChEBI" id="CHEBI:15377"/>
        <dbReference type="ChEBI" id="CHEBI:15378"/>
        <dbReference type="ChEBI" id="CHEBI:25629"/>
        <dbReference type="ChEBI" id="CHEBI:52392"/>
        <dbReference type="ChEBI" id="CHEBI:75728"/>
    </reaction>
</comment>
<evidence type="ECO:0000256" key="5">
    <source>
        <dbReference type="ARBA" id="ARBA00043667"/>
    </source>
</evidence>
<evidence type="ECO:0000256" key="10">
    <source>
        <dbReference type="ARBA" id="ARBA00048513"/>
    </source>
</evidence>
<gene>
    <name evidence="14" type="primary">LOC105272012</name>
</gene>
<dbReference type="PANTHER" id="PTHR46118">
    <property type="entry name" value="PROTEIN ABHD11"/>
    <property type="match status" value="1"/>
</dbReference>
<evidence type="ECO:0000256" key="6">
    <source>
        <dbReference type="ARBA" id="ARBA00043742"/>
    </source>
</evidence>
<dbReference type="RefSeq" id="XP_011312179.1">
    <property type="nucleotide sequence ID" value="XM_011313877.1"/>
</dbReference>
<evidence type="ECO:0000256" key="1">
    <source>
        <dbReference type="ARBA" id="ARBA00008645"/>
    </source>
</evidence>
<evidence type="ECO:0000256" key="8">
    <source>
        <dbReference type="ARBA" id="ARBA00048283"/>
    </source>
</evidence>
<evidence type="ECO:0000256" key="4">
    <source>
        <dbReference type="ARBA" id="ARBA00042703"/>
    </source>
</evidence>
<dbReference type="SUPFAM" id="SSF53474">
    <property type="entry name" value="alpha/beta-Hydrolases"/>
    <property type="match status" value="1"/>
</dbReference>
<sequence length="272" mass="30504">MAYTVYDEDTLGNKPPVLVLHGLFGSRNNWNSLSRSLNRQTKRKIIAADFRNHGDSPHTQKMTFQNLAWDIQHLLDKLNIKESILLGHSMGGAAVMFTALTYPYLLEKLVVVDMSPVKTRSGPLEISGIMSAMNSVDFRGLQTLSQARQHADKVLSETIRSSTLRQFLITNVKEESPGSFKWKVNVPSLMEHFGPEIVGFPALLARLGGKTFTKPTLFISGGRSDYMTKEDHPGTRKLFPGAEFVYIEDAAHWLHVEKPVEFLKIASDFINS</sequence>
<evidence type="ECO:0000313" key="13">
    <source>
        <dbReference type="Proteomes" id="UP000694866"/>
    </source>
</evidence>
<comment type="catalytic activity">
    <reaction evidence="10">
        <text>1-octadecanoyl-2-(9Z-octadecenoyl)-sn-glycerol + H2O = 2-(9Z-octadecenoyl)-glycerol + octadecanoate + H(+)</text>
        <dbReference type="Rhea" id="RHEA:77103"/>
        <dbReference type="ChEBI" id="CHEBI:15377"/>
        <dbReference type="ChEBI" id="CHEBI:15378"/>
        <dbReference type="ChEBI" id="CHEBI:25629"/>
        <dbReference type="ChEBI" id="CHEBI:73990"/>
        <dbReference type="ChEBI" id="CHEBI:75468"/>
    </reaction>
</comment>
<reference evidence="14" key="1">
    <citation type="submission" date="2025-08" db="UniProtKB">
        <authorList>
            <consortium name="RefSeq"/>
        </authorList>
    </citation>
    <scope>IDENTIFICATION</scope>
    <source>
        <strain evidence="14">USDA-PBARC FA_bdor</strain>
        <tissue evidence="14">Whole organism</tissue>
    </source>
</reference>
<dbReference type="Proteomes" id="UP000694866">
    <property type="component" value="Unplaced"/>
</dbReference>
<evidence type="ECO:0000256" key="11">
    <source>
        <dbReference type="ARBA" id="ARBA00048919"/>
    </source>
</evidence>
<organism evidence="13 14">
    <name type="scientific">Fopius arisanus</name>
    <dbReference type="NCBI Taxonomy" id="64838"/>
    <lineage>
        <taxon>Eukaryota</taxon>
        <taxon>Metazoa</taxon>
        <taxon>Ecdysozoa</taxon>
        <taxon>Arthropoda</taxon>
        <taxon>Hexapoda</taxon>
        <taxon>Insecta</taxon>
        <taxon>Pterygota</taxon>
        <taxon>Neoptera</taxon>
        <taxon>Endopterygota</taxon>
        <taxon>Hymenoptera</taxon>
        <taxon>Apocrita</taxon>
        <taxon>Ichneumonoidea</taxon>
        <taxon>Braconidae</taxon>
        <taxon>Opiinae</taxon>
        <taxon>Fopius</taxon>
    </lineage>
</organism>
<evidence type="ECO:0000256" key="2">
    <source>
        <dbReference type="ARBA" id="ARBA00022801"/>
    </source>
</evidence>
<comment type="similarity">
    <text evidence="1">Belongs to the AB hydrolase superfamily.</text>
</comment>
<name>A0A9R1U8C7_9HYME</name>
<dbReference type="GeneID" id="105272012"/>
<comment type="catalytic activity">
    <reaction evidence="5">
        <text>a 1,2-diacyl-sn-glycerol + H2O = a 2-acylglycerol + a fatty acid + H(+)</text>
        <dbReference type="Rhea" id="RHEA:33275"/>
        <dbReference type="ChEBI" id="CHEBI:15377"/>
        <dbReference type="ChEBI" id="CHEBI:15378"/>
        <dbReference type="ChEBI" id="CHEBI:17389"/>
        <dbReference type="ChEBI" id="CHEBI:17815"/>
        <dbReference type="ChEBI" id="CHEBI:28868"/>
        <dbReference type="EC" id="3.1.1.116"/>
    </reaction>
</comment>
<dbReference type="Gene3D" id="3.40.50.1820">
    <property type="entry name" value="alpha/beta hydrolase"/>
    <property type="match status" value="1"/>
</dbReference>
<feature type="domain" description="AB hydrolase-1" evidence="12">
    <location>
        <begin position="15"/>
        <end position="259"/>
    </location>
</feature>
<proteinExistence type="inferred from homology"/>
<dbReference type="OrthoDB" id="8119704at2759"/>
<comment type="catalytic activity">
    <reaction evidence="9">
        <text>1,2-didecanoylglycerol + H2O = decanoylglycerol + decanoate + H(+)</text>
        <dbReference type="Rhea" id="RHEA:48596"/>
        <dbReference type="ChEBI" id="CHEBI:11152"/>
        <dbReference type="ChEBI" id="CHEBI:15377"/>
        <dbReference type="ChEBI" id="CHEBI:15378"/>
        <dbReference type="ChEBI" id="CHEBI:27689"/>
        <dbReference type="ChEBI" id="CHEBI:90605"/>
    </reaction>
</comment>
<comment type="catalytic activity">
    <reaction evidence="6">
        <text>a 1,3-diacyl-sn-glycerol + H2O = a 1-acyl-sn-glycerol + a fatty acid + H(+)</text>
        <dbReference type="Rhea" id="RHEA:38503"/>
        <dbReference type="ChEBI" id="CHEBI:15377"/>
        <dbReference type="ChEBI" id="CHEBI:15378"/>
        <dbReference type="ChEBI" id="CHEBI:28868"/>
        <dbReference type="ChEBI" id="CHEBI:64683"/>
        <dbReference type="ChEBI" id="CHEBI:77272"/>
    </reaction>
</comment>
<dbReference type="PANTHER" id="PTHR46118:SF4">
    <property type="entry name" value="PROTEIN ABHD11"/>
    <property type="match status" value="1"/>
</dbReference>
<dbReference type="InterPro" id="IPR000073">
    <property type="entry name" value="AB_hydrolase_1"/>
</dbReference>
<dbReference type="PRINTS" id="PR00111">
    <property type="entry name" value="ABHYDROLASE"/>
</dbReference>
<comment type="catalytic activity">
    <reaction evidence="8">
        <text>1-octadecanoyl-2-(4Z,7Z,10Z,13Z,16Z,19Z-docosahexaenoyl)-sn-glycerol + H2O = 2-(4Z,7Z,10Z,13Z,16Z,19Z-docosahexaenoyl)-glycerol + octadecanoate + H(+)</text>
        <dbReference type="Rhea" id="RHEA:77107"/>
        <dbReference type="ChEBI" id="CHEBI:15377"/>
        <dbReference type="ChEBI" id="CHEBI:15378"/>
        <dbReference type="ChEBI" id="CHEBI:25629"/>
        <dbReference type="ChEBI" id="CHEBI:77129"/>
        <dbReference type="ChEBI" id="CHEBI:186738"/>
    </reaction>
</comment>
<dbReference type="GO" id="GO:0005739">
    <property type="term" value="C:mitochondrion"/>
    <property type="evidence" value="ECO:0007669"/>
    <property type="project" value="TreeGrafter"/>
</dbReference>
<dbReference type="Pfam" id="PF00561">
    <property type="entry name" value="Abhydrolase_1"/>
    <property type="match status" value="1"/>
</dbReference>